<feature type="transmembrane region" description="Helical" evidence="6">
    <location>
        <begin position="381"/>
        <end position="399"/>
    </location>
</feature>
<feature type="transmembrane region" description="Helical" evidence="6">
    <location>
        <begin position="311"/>
        <end position="336"/>
    </location>
</feature>
<keyword evidence="3 6" id="KW-0812">Transmembrane</keyword>
<evidence type="ECO:0000256" key="6">
    <source>
        <dbReference type="SAM" id="Phobius"/>
    </source>
</evidence>
<evidence type="ECO:0000256" key="2">
    <source>
        <dbReference type="ARBA" id="ARBA00022475"/>
    </source>
</evidence>
<dbReference type="RefSeq" id="WP_319953822.1">
    <property type="nucleotide sequence ID" value="NZ_JAXAVX010000003.1"/>
</dbReference>
<feature type="transmembrane region" description="Helical" evidence="6">
    <location>
        <begin position="133"/>
        <end position="154"/>
    </location>
</feature>
<feature type="transmembrane region" description="Helical" evidence="6">
    <location>
        <begin position="63"/>
        <end position="86"/>
    </location>
</feature>
<name>A0ABU4VK05_9ACTN</name>
<accession>A0ABU4VK05</accession>
<comment type="subcellular location">
    <subcellularLocation>
        <location evidence="1">Cell membrane</location>
        <topology evidence="1">Multi-pass membrane protein</topology>
    </subcellularLocation>
</comment>
<dbReference type="EMBL" id="JAXAVX010000003">
    <property type="protein sequence ID" value="MDX8151667.1"/>
    <property type="molecule type" value="Genomic_DNA"/>
</dbReference>
<protein>
    <submittedName>
        <fullName evidence="7">Polysaccharide biosynthesis C-terminal domain-containing protein</fullName>
    </submittedName>
</protein>
<feature type="transmembrane region" description="Helical" evidence="6">
    <location>
        <begin position="405"/>
        <end position="424"/>
    </location>
</feature>
<evidence type="ECO:0000256" key="4">
    <source>
        <dbReference type="ARBA" id="ARBA00022989"/>
    </source>
</evidence>
<evidence type="ECO:0000256" key="5">
    <source>
        <dbReference type="ARBA" id="ARBA00023136"/>
    </source>
</evidence>
<feature type="transmembrane region" description="Helical" evidence="6">
    <location>
        <begin position="107"/>
        <end position="127"/>
    </location>
</feature>
<feature type="transmembrane region" description="Helical" evidence="6">
    <location>
        <begin position="356"/>
        <end position="374"/>
    </location>
</feature>
<dbReference type="InterPro" id="IPR002797">
    <property type="entry name" value="Polysacc_synth"/>
</dbReference>
<evidence type="ECO:0000313" key="7">
    <source>
        <dbReference type="EMBL" id="MDX8151667.1"/>
    </source>
</evidence>
<evidence type="ECO:0000313" key="8">
    <source>
        <dbReference type="Proteomes" id="UP001277761"/>
    </source>
</evidence>
<gene>
    <name evidence="7" type="ORF">SK069_08695</name>
</gene>
<keyword evidence="5 6" id="KW-0472">Membrane</keyword>
<keyword evidence="8" id="KW-1185">Reference proteome</keyword>
<evidence type="ECO:0000256" key="3">
    <source>
        <dbReference type="ARBA" id="ARBA00022692"/>
    </source>
</evidence>
<feature type="transmembrane region" description="Helical" evidence="6">
    <location>
        <begin position="279"/>
        <end position="299"/>
    </location>
</feature>
<keyword evidence="4 6" id="KW-1133">Transmembrane helix</keyword>
<proteinExistence type="predicted"/>
<comment type="caution">
    <text evidence="7">The sequence shown here is derived from an EMBL/GenBank/DDBJ whole genome shotgun (WGS) entry which is preliminary data.</text>
</comment>
<dbReference type="InterPro" id="IPR050833">
    <property type="entry name" value="Poly_Biosynth_Transport"/>
</dbReference>
<feature type="transmembrane region" description="Helical" evidence="6">
    <location>
        <begin position="191"/>
        <end position="213"/>
    </location>
</feature>
<feature type="transmembrane region" description="Helical" evidence="6">
    <location>
        <begin position="436"/>
        <end position="457"/>
    </location>
</feature>
<evidence type="ECO:0000256" key="1">
    <source>
        <dbReference type="ARBA" id="ARBA00004651"/>
    </source>
</evidence>
<dbReference type="PANTHER" id="PTHR30250:SF11">
    <property type="entry name" value="O-ANTIGEN TRANSPORTER-RELATED"/>
    <property type="match status" value="1"/>
</dbReference>
<feature type="transmembrane region" description="Helical" evidence="6">
    <location>
        <begin position="234"/>
        <end position="259"/>
    </location>
</feature>
<dbReference type="PANTHER" id="PTHR30250">
    <property type="entry name" value="PST FAMILY PREDICTED COLANIC ACID TRANSPORTER"/>
    <property type="match status" value="1"/>
</dbReference>
<reference evidence="7 8" key="1">
    <citation type="submission" date="2023-11" db="EMBL/GenBank/DDBJ databases">
        <authorList>
            <person name="Xu M."/>
            <person name="Jiang T."/>
        </authorList>
    </citation>
    <scope>NUCLEOTIDE SEQUENCE [LARGE SCALE GENOMIC DNA]</scope>
    <source>
        <strain evidence="7 8">SD</strain>
    </source>
</reference>
<feature type="transmembrane region" description="Helical" evidence="6">
    <location>
        <begin position="26"/>
        <end position="51"/>
    </location>
</feature>
<dbReference type="Pfam" id="PF01943">
    <property type="entry name" value="Polysacc_synt"/>
    <property type="match status" value="1"/>
</dbReference>
<sequence length="511" mass="52080">MSDGASNAREAEAEARLRDDKVASRVVLGTAARGGSFLAVQLLGLAGAIVTLRYLGADENGRYAAVIALATVFNALTDVGLSVAAARMLSLRRPGAERQRMVSAVAGVRLSLSIAVAPAMLAFALLAGYPSRMIAGVALAALGVALQGIFAAYTTSLQVELRQGRVAVTELVRQSLTVLGIVIAVKTDAGLVGLVAALPLASALMLLFSRWLLGRGQIVRPRLSRAEASSIVREAAPIAIASIIGMVQMKFLVILMSIISASDETGYYGLTSRLYELAGGLPMLVTAVVLPVLTVAAAERRERFVLMLGRLTVVTLIAGCLGTIVFALAARPLVFILGGADFEPSFASVQAQAPSILFVFLSQAAVAGIVALGAQRRLTRVNGAGLLGIVPLGAVLVPLADSTGAAVAATLGDLILVVGGYVALRRAAGLPLAVRPGTDVVTVLLAATVAFLAGLAATELTGPLLPSGALDPAAIAGTAVAVALFVLLLAATRTLPGEVGAALRRSPRAPA</sequence>
<dbReference type="Proteomes" id="UP001277761">
    <property type="component" value="Unassembled WGS sequence"/>
</dbReference>
<keyword evidence="2" id="KW-1003">Cell membrane</keyword>
<feature type="transmembrane region" description="Helical" evidence="6">
    <location>
        <begin position="469"/>
        <end position="490"/>
    </location>
</feature>
<organism evidence="7 8">
    <name type="scientific">Patulibacter brassicae</name>
    <dbReference type="NCBI Taxonomy" id="1705717"/>
    <lineage>
        <taxon>Bacteria</taxon>
        <taxon>Bacillati</taxon>
        <taxon>Actinomycetota</taxon>
        <taxon>Thermoleophilia</taxon>
        <taxon>Solirubrobacterales</taxon>
        <taxon>Patulibacteraceae</taxon>
        <taxon>Patulibacter</taxon>
    </lineage>
</organism>